<keyword evidence="9" id="KW-1185">Reference proteome</keyword>
<dbReference type="InterPro" id="IPR019787">
    <property type="entry name" value="Znf_PHD-finger"/>
</dbReference>
<dbReference type="InterPro" id="IPR001025">
    <property type="entry name" value="BAH_dom"/>
</dbReference>
<keyword evidence="3" id="KW-0862">Zinc</keyword>
<dbReference type="Pfam" id="PF00628">
    <property type="entry name" value="PHD"/>
    <property type="match status" value="1"/>
</dbReference>
<reference evidence="8 9" key="1">
    <citation type="submission" date="2011-10" db="EMBL/GenBank/DDBJ databases">
        <authorList>
            <person name="Genoscope - CEA"/>
        </authorList>
    </citation>
    <scope>NUCLEOTIDE SEQUENCE [LARGE SCALE GENOMIC DNA]</scope>
    <source>
        <strain evidence="8 9">RCC 1105</strain>
    </source>
</reference>
<dbReference type="InterPro" id="IPR043151">
    <property type="entry name" value="BAH_sf"/>
</dbReference>
<dbReference type="Gene3D" id="3.30.40.10">
    <property type="entry name" value="Zinc/RING finger domain, C3HC4 (zinc finger)"/>
    <property type="match status" value="1"/>
</dbReference>
<dbReference type="SMART" id="SM00439">
    <property type="entry name" value="BAH"/>
    <property type="match status" value="1"/>
</dbReference>
<dbReference type="AlphaFoldDB" id="K8F0Z9"/>
<dbReference type="GO" id="GO:0008270">
    <property type="term" value="F:zinc ion binding"/>
    <property type="evidence" value="ECO:0007669"/>
    <property type="project" value="UniProtKB-KW"/>
</dbReference>
<organism evidence="8 9">
    <name type="scientific">Bathycoccus prasinos</name>
    <dbReference type="NCBI Taxonomy" id="41875"/>
    <lineage>
        <taxon>Eukaryota</taxon>
        <taxon>Viridiplantae</taxon>
        <taxon>Chlorophyta</taxon>
        <taxon>Mamiellophyceae</taxon>
        <taxon>Mamiellales</taxon>
        <taxon>Bathycoccaceae</taxon>
        <taxon>Bathycoccus</taxon>
    </lineage>
</organism>
<sequence>MAGENVLPPPPSTSTLLNTTGGVENNNNNNNTNKTSKDVIKYIELGDETYNVHDVVSMKAPEGEKPYIAKILRFDVHADEKEKKKADKNNEDKKETDEEIENRADKINVHVSWYYRPEESASGRKAFHGEHEVFASDHTDWVKASTIESKIHVYTLADYQELQSVNEKSFFSRFAYKAATSEFKPDHVQVFCKCSMPYNPDLFMVECGECKEWFHPECIGTSREDLDKNLKNSDSEWFCDECVRTHKRPKIT</sequence>
<evidence type="ECO:0000256" key="4">
    <source>
        <dbReference type="PROSITE-ProRule" id="PRU00146"/>
    </source>
</evidence>
<dbReference type="eggNOG" id="KOG1886">
    <property type="taxonomic scope" value="Eukaryota"/>
</dbReference>
<evidence type="ECO:0000259" key="7">
    <source>
        <dbReference type="PROSITE" id="PS51038"/>
    </source>
</evidence>
<dbReference type="KEGG" id="bpg:Bathy07g00280"/>
<evidence type="ECO:0000256" key="2">
    <source>
        <dbReference type="ARBA" id="ARBA00022771"/>
    </source>
</evidence>
<feature type="domain" description="BAH" evidence="7">
    <location>
        <begin position="48"/>
        <end position="187"/>
    </location>
</feature>
<dbReference type="InterPro" id="IPR001965">
    <property type="entry name" value="Znf_PHD"/>
</dbReference>
<dbReference type="InterPro" id="IPR011011">
    <property type="entry name" value="Znf_FYVE_PHD"/>
</dbReference>
<evidence type="ECO:0000259" key="6">
    <source>
        <dbReference type="PROSITE" id="PS50016"/>
    </source>
</evidence>
<feature type="region of interest" description="Disordered" evidence="5">
    <location>
        <begin position="80"/>
        <end position="100"/>
    </location>
</feature>
<dbReference type="PROSITE" id="PS01359">
    <property type="entry name" value="ZF_PHD_1"/>
    <property type="match status" value="1"/>
</dbReference>
<protein>
    <recommendedName>
        <fullName evidence="10">PHD-type domain-containing protein</fullName>
    </recommendedName>
</protein>
<dbReference type="SUPFAM" id="SSF57903">
    <property type="entry name" value="FYVE/PHD zinc finger"/>
    <property type="match status" value="1"/>
</dbReference>
<dbReference type="Proteomes" id="UP000198341">
    <property type="component" value="Chromosome 7"/>
</dbReference>
<dbReference type="InterPro" id="IPR019786">
    <property type="entry name" value="Zinc_finger_PHD-type_CS"/>
</dbReference>
<keyword evidence="2 4" id="KW-0863">Zinc-finger</keyword>
<dbReference type="Pfam" id="PF01426">
    <property type="entry name" value="BAH"/>
    <property type="match status" value="1"/>
</dbReference>
<accession>K8F0Z9</accession>
<dbReference type="OrthoDB" id="494865at2759"/>
<dbReference type="RefSeq" id="XP_007511880.1">
    <property type="nucleotide sequence ID" value="XM_007511818.1"/>
</dbReference>
<dbReference type="eggNOG" id="KOG1632">
    <property type="taxonomic scope" value="Eukaryota"/>
</dbReference>
<dbReference type="PROSITE" id="PS50016">
    <property type="entry name" value="ZF_PHD_2"/>
    <property type="match status" value="1"/>
</dbReference>
<proteinExistence type="predicted"/>
<feature type="compositionally biased region" description="Low complexity" evidence="5">
    <location>
        <begin position="13"/>
        <end position="34"/>
    </location>
</feature>
<dbReference type="PROSITE" id="PS51038">
    <property type="entry name" value="BAH"/>
    <property type="match status" value="1"/>
</dbReference>
<dbReference type="EMBL" id="FO082272">
    <property type="protein sequence ID" value="CCO65968.1"/>
    <property type="molecule type" value="Genomic_DNA"/>
</dbReference>
<dbReference type="PANTHER" id="PTHR46364">
    <property type="entry name" value="OS08G0421900 PROTEIN"/>
    <property type="match status" value="1"/>
</dbReference>
<dbReference type="GO" id="GO:0003682">
    <property type="term" value="F:chromatin binding"/>
    <property type="evidence" value="ECO:0007669"/>
    <property type="project" value="InterPro"/>
</dbReference>
<evidence type="ECO:0008006" key="10">
    <source>
        <dbReference type="Google" id="ProtNLM"/>
    </source>
</evidence>
<name>K8F0Z9_9CHLO</name>
<evidence type="ECO:0000256" key="1">
    <source>
        <dbReference type="ARBA" id="ARBA00022723"/>
    </source>
</evidence>
<dbReference type="STRING" id="41875.K8F0Z9"/>
<dbReference type="Gene3D" id="2.30.30.490">
    <property type="match status" value="1"/>
</dbReference>
<keyword evidence="1" id="KW-0479">Metal-binding</keyword>
<dbReference type="GeneID" id="19014518"/>
<evidence type="ECO:0000313" key="8">
    <source>
        <dbReference type="EMBL" id="CCO65968.1"/>
    </source>
</evidence>
<gene>
    <name evidence="8" type="ORF">Bathy07g00280</name>
</gene>
<dbReference type="InterPro" id="IPR013083">
    <property type="entry name" value="Znf_RING/FYVE/PHD"/>
</dbReference>
<evidence type="ECO:0000313" key="9">
    <source>
        <dbReference type="Proteomes" id="UP000198341"/>
    </source>
</evidence>
<feature type="domain" description="PHD-type" evidence="6">
    <location>
        <begin position="189"/>
        <end position="245"/>
    </location>
</feature>
<evidence type="ECO:0000256" key="5">
    <source>
        <dbReference type="SAM" id="MobiDB-lite"/>
    </source>
</evidence>
<feature type="region of interest" description="Disordered" evidence="5">
    <location>
        <begin position="1"/>
        <end position="35"/>
    </location>
</feature>
<dbReference type="SMART" id="SM00249">
    <property type="entry name" value="PHD"/>
    <property type="match status" value="1"/>
</dbReference>
<evidence type="ECO:0000256" key="3">
    <source>
        <dbReference type="ARBA" id="ARBA00022833"/>
    </source>
</evidence>